<evidence type="ECO:0000256" key="1">
    <source>
        <dbReference type="SAM" id="Phobius"/>
    </source>
</evidence>
<feature type="transmembrane region" description="Helical" evidence="1">
    <location>
        <begin position="121"/>
        <end position="141"/>
    </location>
</feature>
<accession>A0A9X1I847</accession>
<comment type="caution">
    <text evidence="2">The sequence shown here is derived from an EMBL/GenBank/DDBJ whole genome shotgun (WGS) entry which is preliminary data.</text>
</comment>
<dbReference type="Proteomes" id="UP001139286">
    <property type="component" value="Unassembled WGS sequence"/>
</dbReference>
<keyword evidence="3" id="KW-1185">Reference proteome</keyword>
<feature type="transmembrane region" description="Helical" evidence="1">
    <location>
        <begin position="174"/>
        <end position="196"/>
    </location>
</feature>
<dbReference type="EMBL" id="JAJAPX010000005">
    <property type="protein sequence ID" value="MCB4809213.1"/>
    <property type="molecule type" value="Genomic_DNA"/>
</dbReference>
<name>A0A9X1I847_9FLAO</name>
<dbReference type="RefSeq" id="WP_226696591.1">
    <property type="nucleotide sequence ID" value="NZ_JAJAPX010000005.1"/>
</dbReference>
<feature type="transmembrane region" description="Helical" evidence="1">
    <location>
        <begin position="90"/>
        <end position="109"/>
    </location>
</feature>
<feature type="transmembrane region" description="Helical" evidence="1">
    <location>
        <begin position="401"/>
        <end position="420"/>
    </location>
</feature>
<evidence type="ECO:0000313" key="2">
    <source>
        <dbReference type="EMBL" id="MCB4809213.1"/>
    </source>
</evidence>
<feature type="transmembrane region" description="Helical" evidence="1">
    <location>
        <begin position="65"/>
        <end position="84"/>
    </location>
</feature>
<proteinExistence type="predicted"/>
<organism evidence="2 3">
    <name type="scientific">Neotamlana sargassicola</name>
    <dbReference type="NCBI Taxonomy" id="2883125"/>
    <lineage>
        <taxon>Bacteria</taxon>
        <taxon>Pseudomonadati</taxon>
        <taxon>Bacteroidota</taxon>
        <taxon>Flavobacteriia</taxon>
        <taxon>Flavobacteriales</taxon>
        <taxon>Flavobacteriaceae</taxon>
        <taxon>Neotamlana</taxon>
    </lineage>
</organism>
<keyword evidence="1" id="KW-0812">Transmembrane</keyword>
<sequence length="432" mass="48007">MVDKTINIDILKKGIWLYFFLLIFEGALRKWVLPGLATPLLVVRDPVSLWLIYKCWKQNLLPFKVPVVLMTLLAALGIVTALVFGHGRLFIALYGARILVVHFPLMFVIKEIFDLQDVEKIGRIALWIAIPMVILIALQFYSPQSAWVNRGVGGDMEGAGFSGAMGYFRPPGTFSFTVGNVLFFNFVACFLIYFWISGAKINKLVLILATFALLGAIPFSISRTLIFSIGIAVVFAIVASANKPKFLIRIVFALIMIILIGFLLSNLEVFKTSMEATTARYDMANKTEGGASSALYHRFFGAMFKALSETNNLPFWGLGLGMGTNVGAKLLTGETMFLIAEWEWLRIIGEMGFVLGVFVILIRVVFSVELVFKSYKCMRIGNLLPWLLLSMGFMYLIQGQWAQPTILGFSTLLGGLILSASKSTKPNNKINV</sequence>
<feature type="transmembrane region" description="Helical" evidence="1">
    <location>
        <begin position="203"/>
        <end position="219"/>
    </location>
</feature>
<feature type="transmembrane region" description="Helical" evidence="1">
    <location>
        <begin position="344"/>
        <end position="366"/>
    </location>
</feature>
<feature type="transmembrane region" description="Helical" evidence="1">
    <location>
        <begin position="378"/>
        <end position="395"/>
    </location>
</feature>
<dbReference type="AlphaFoldDB" id="A0A9X1I847"/>
<gene>
    <name evidence="2" type="ORF">LG651_13220</name>
</gene>
<evidence type="ECO:0000313" key="3">
    <source>
        <dbReference type="Proteomes" id="UP001139286"/>
    </source>
</evidence>
<keyword evidence="1" id="KW-1133">Transmembrane helix</keyword>
<reference evidence="2" key="1">
    <citation type="submission" date="2021-10" db="EMBL/GenBank/DDBJ databases">
        <title>Tamlana sargassums sp. nov., and Tamlana laminarinivorans sp. nov., two new bacteria isolated from the brown alga.</title>
        <authorList>
            <person name="Li J."/>
        </authorList>
    </citation>
    <scope>NUCLEOTIDE SEQUENCE</scope>
    <source>
        <strain evidence="2">62-3</strain>
    </source>
</reference>
<keyword evidence="1" id="KW-0472">Membrane</keyword>
<feature type="transmembrane region" description="Helical" evidence="1">
    <location>
        <begin position="246"/>
        <end position="264"/>
    </location>
</feature>
<protein>
    <submittedName>
        <fullName evidence="2">Uncharacterized protein</fullName>
    </submittedName>
</protein>